<feature type="domain" description="DUF8159" evidence="2">
    <location>
        <begin position="74"/>
        <end position="193"/>
    </location>
</feature>
<comment type="caution">
    <text evidence="3">The sequence shown here is derived from an EMBL/GenBank/DDBJ whole genome shotgun (WGS) entry which is preliminary data.</text>
</comment>
<dbReference type="InterPro" id="IPR058473">
    <property type="entry name" value="DUF8159"/>
</dbReference>
<organism evidence="3 4">
    <name type="scientific">Natrialba chahannaoensis JCM 10990</name>
    <dbReference type="NCBI Taxonomy" id="1227492"/>
    <lineage>
        <taxon>Archaea</taxon>
        <taxon>Methanobacteriati</taxon>
        <taxon>Methanobacteriota</taxon>
        <taxon>Stenosarchaea group</taxon>
        <taxon>Halobacteria</taxon>
        <taxon>Halobacteriales</taxon>
        <taxon>Natrialbaceae</taxon>
        <taxon>Natrialba</taxon>
    </lineage>
</organism>
<evidence type="ECO:0000313" key="3">
    <source>
        <dbReference type="EMBL" id="ELY93089.1"/>
    </source>
</evidence>
<protein>
    <recommendedName>
        <fullName evidence="2">DUF8159 domain-containing protein</fullName>
    </recommendedName>
</protein>
<feature type="region of interest" description="Disordered" evidence="1">
    <location>
        <begin position="1"/>
        <end position="32"/>
    </location>
</feature>
<feature type="compositionally biased region" description="Low complexity" evidence="1">
    <location>
        <begin position="1"/>
        <end position="18"/>
    </location>
</feature>
<dbReference type="Proteomes" id="UP000011693">
    <property type="component" value="Unassembled WGS sequence"/>
</dbReference>
<feature type="compositionally biased region" description="Polar residues" evidence="1">
    <location>
        <begin position="19"/>
        <end position="31"/>
    </location>
</feature>
<dbReference type="Pfam" id="PF26490">
    <property type="entry name" value="DUF8159"/>
    <property type="match status" value="1"/>
</dbReference>
<keyword evidence="4" id="KW-1185">Reference proteome</keyword>
<proteinExistence type="predicted"/>
<evidence type="ECO:0000313" key="4">
    <source>
        <dbReference type="Proteomes" id="UP000011693"/>
    </source>
</evidence>
<dbReference type="PATRIC" id="fig|1227492.4.peg.4078"/>
<name>M0A3D1_9EURY</name>
<accession>M0A3D1</accession>
<sequence>MRDRSPTASPTTQTAANADSSSTPHSSTGRNGLTRRTALSAMTTAAVGLTAGCLDSIRHIGQTRVPVDPEDPGDDPDATPGEFYHLLEENDIAVNELYHDTEDDDWILFYESAASDAVESDDEIALIYRVFSEGLVDRGAEVNHLYTEVEDRFDGQVEGWAVSAQWAQEHLDGEASDIELWNAIAGTKQYEDGEGPGDGGNESDESTTGSDEESDETAEDDESSAEDDSEGSEGDGDDGTETDTAEEDNETETDTAEEDSNDSTETDESDDATNTETTNGTESDE</sequence>
<reference evidence="3 4" key="1">
    <citation type="journal article" date="2014" name="PLoS Genet.">
        <title>Phylogenetically driven sequencing of extremely halophilic archaea reveals strategies for static and dynamic osmo-response.</title>
        <authorList>
            <person name="Becker E.A."/>
            <person name="Seitzer P.M."/>
            <person name="Tritt A."/>
            <person name="Larsen D."/>
            <person name="Krusor M."/>
            <person name="Yao A.I."/>
            <person name="Wu D."/>
            <person name="Madern D."/>
            <person name="Eisen J.A."/>
            <person name="Darling A.E."/>
            <person name="Facciotti M.T."/>
        </authorList>
    </citation>
    <scope>NUCLEOTIDE SEQUENCE [LARGE SCALE GENOMIC DNA]</scope>
    <source>
        <strain evidence="3 4">JCM 10990</strain>
    </source>
</reference>
<feature type="compositionally biased region" description="Acidic residues" evidence="1">
    <location>
        <begin position="201"/>
        <end position="273"/>
    </location>
</feature>
<gene>
    <name evidence="3" type="ORF">C482_20481</name>
</gene>
<dbReference type="STRING" id="1227492.C482_20481"/>
<feature type="region of interest" description="Disordered" evidence="1">
    <location>
        <begin position="189"/>
        <end position="285"/>
    </location>
</feature>
<dbReference type="EMBL" id="AOIN01000100">
    <property type="protein sequence ID" value="ELY93089.1"/>
    <property type="molecule type" value="Genomic_DNA"/>
</dbReference>
<dbReference type="AlphaFoldDB" id="M0A3D1"/>
<evidence type="ECO:0000259" key="2">
    <source>
        <dbReference type="Pfam" id="PF26490"/>
    </source>
</evidence>
<evidence type="ECO:0000256" key="1">
    <source>
        <dbReference type="SAM" id="MobiDB-lite"/>
    </source>
</evidence>